<feature type="region of interest" description="Disordered" evidence="1">
    <location>
        <begin position="109"/>
        <end position="128"/>
    </location>
</feature>
<evidence type="ECO:0000313" key="3">
    <source>
        <dbReference type="Proteomes" id="UP000007306"/>
    </source>
</evidence>
<evidence type="ECO:0000256" key="1">
    <source>
        <dbReference type="SAM" id="MobiDB-lite"/>
    </source>
</evidence>
<accession>I1R3C9</accession>
<organism evidence="2 3">
    <name type="scientific">Oryza glaberrima</name>
    <name type="common">African rice</name>
    <dbReference type="NCBI Taxonomy" id="4538"/>
    <lineage>
        <taxon>Eukaryota</taxon>
        <taxon>Viridiplantae</taxon>
        <taxon>Streptophyta</taxon>
        <taxon>Embryophyta</taxon>
        <taxon>Tracheophyta</taxon>
        <taxon>Spermatophyta</taxon>
        <taxon>Magnoliopsida</taxon>
        <taxon>Liliopsida</taxon>
        <taxon>Poales</taxon>
        <taxon>Poaceae</taxon>
        <taxon>BOP clade</taxon>
        <taxon>Oryzoideae</taxon>
        <taxon>Oryzeae</taxon>
        <taxon>Oryzinae</taxon>
        <taxon>Oryza</taxon>
    </lineage>
</organism>
<dbReference type="Proteomes" id="UP000007306">
    <property type="component" value="Chromosome 12"/>
</dbReference>
<proteinExistence type="predicted"/>
<dbReference type="Gramene" id="ORGLA12G0003500.1">
    <property type="protein sequence ID" value="ORGLA12G0003500.1"/>
    <property type="gene ID" value="ORGLA12G0003500"/>
</dbReference>
<name>I1R3C9_ORYGL</name>
<feature type="region of interest" description="Disordered" evidence="1">
    <location>
        <begin position="38"/>
        <end position="94"/>
    </location>
</feature>
<evidence type="ECO:0000313" key="2">
    <source>
        <dbReference type="EnsemblPlants" id="ORGLA12G0003500.1"/>
    </source>
</evidence>
<sequence length="128" mass="13426">ASWIPAAADPQPGADIPRRVLRGAGVRALRLLDLQRAQGPRQVSLAMRTARRGRAERGKETTRRRTSLSGPPGAPPPSSLTQCSLLGSPPEPDAIDAAIRVTAADHPDALLSPLLPPLSPPTRRAADG</sequence>
<keyword evidence="3" id="KW-1185">Reference proteome</keyword>
<reference evidence="2" key="1">
    <citation type="submission" date="2015-06" db="UniProtKB">
        <authorList>
            <consortium name="EnsemblPlants"/>
        </authorList>
    </citation>
    <scope>IDENTIFICATION</scope>
</reference>
<dbReference type="HOGENOM" id="CLU_1965228_0_0_1"/>
<reference evidence="2 3" key="2">
    <citation type="submission" date="2018-04" db="EMBL/GenBank/DDBJ databases">
        <title>OglaRS2 (Oryza glaberrima Reference Sequence Version 2).</title>
        <authorList>
            <person name="Zhang J."/>
            <person name="Kudrna D."/>
            <person name="Lee S."/>
            <person name="Talag J."/>
            <person name="Rajasekar S."/>
            <person name="Wing R.A."/>
        </authorList>
    </citation>
    <scope>NUCLEOTIDE SEQUENCE [LARGE SCALE GENOMIC DNA]</scope>
    <source>
        <strain evidence="2 3">cv. IRGC 96717</strain>
    </source>
</reference>
<dbReference type="EnsemblPlants" id="ORGLA12G0003500.1">
    <property type="protein sequence ID" value="ORGLA12G0003500.1"/>
    <property type="gene ID" value="ORGLA12G0003500"/>
</dbReference>
<protein>
    <submittedName>
        <fullName evidence="2">Uncharacterized protein</fullName>
    </submittedName>
</protein>
<feature type="compositionally biased region" description="Basic and acidic residues" evidence="1">
    <location>
        <begin position="53"/>
        <end position="63"/>
    </location>
</feature>
<dbReference type="AlphaFoldDB" id="I1R3C9"/>